<dbReference type="Proteomes" id="UP000578449">
    <property type="component" value="Unassembled WGS sequence"/>
</dbReference>
<proteinExistence type="predicted"/>
<evidence type="ECO:0000256" key="1">
    <source>
        <dbReference type="SAM" id="SignalP"/>
    </source>
</evidence>
<evidence type="ECO:0000313" key="2">
    <source>
        <dbReference type="EMBL" id="MBB5132430.1"/>
    </source>
</evidence>
<sequence length="137" mass="14952">MRKARIVTSSLVTAAALLVTLVPAAPAAARPADCSIVARISPDPGSMYARAEVNCPKKEHFSVTIRIRRDDWHGNTVVATRYKGTHHQGFFSLSTSEPCSDVEPGKKYFAEAELNDTRFGPPIEIRTVKSRTVSGHC</sequence>
<protein>
    <submittedName>
        <fullName evidence="2">Uncharacterized protein</fullName>
    </submittedName>
</protein>
<reference evidence="2 3" key="1">
    <citation type="submission" date="2020-08" db="EMBL/GenBank/DDBJ databases">
        <title>Genomic Encyclopedia of Type Strains, Phase IV (KMG-IV): sequencing the most valuable type-strain genomes for metagenomic binning, comparative biology and taxonomic classification.</title>
        <authorList>
            <person name="Goeker M."/>
        </authorList>
    </citation>
    <scope>NUCLEOTIDE SEQUENCE [LARGE SCALE GENOMIC DNA]</scope>
    <source>
        <strain evidence="2 3">DSM 45615</strain>
    </source>
</reference>
<dbReference type="EMBL" id="JACHGN010000004">
    <property type="protein sequence ID" value="MBB5132430.1"/>
    <property type="molecule type" value="Genomic_DNA"/>
</dbReference>
<keyword evidence="1" id="KW-0732">Signal</keyword>
<keyword evidence="3" id="KW-1185">Reference proteome</keyword>
<feature type="chain" id="PRO_5038875396" evidence="1">
    <location>
        <begin position="25"/>
        <end position="137"/>
    </location>
</feature>
<dbReference type="AlphaFoldDB" id="A0A840P4L9"/>
<dbReference type="RefSeq" id="WP_185049370.1">
    <property type="nucleotide sequence ID" value="NZ_BAABIX010000003.1"/>
</dbReference>
<name>A0A840P4L9_9ACTN</name>
<accession>A0A840P4L9</accession>
<organism evidence="2 3">
    <name type="scientific">Thermocatellispora tengchongensis</name>
    <dbReference type="NCBI Taxonomy" id="1073253"/>
    <lineage>
        <taxon>Bacteria</taxon>
        <taxon>Bacillati</taxon>
        <taxon>Actinomycetota</taxon>
        <taxon>Actinomycetes</taxon>
        <taxon>Streptosporangiales</taxon>
        <taxon>Streptosporangiaceae</taxon>
        <taxon>Thermocatellispora</taxon>
    </lineage>
</organism>
<gene>
    <name evidence="2" type="ORF">HNP84_002146</name>
</gene>
<feature type="signal peptide" evidence="1">
    <location>
        <begin position="1"/>
        <end position="24"/>
    </location>
</feature>
<evidence type="ECO:0000313" key="3">
    <source>
        <dbReference type="Proteomes" id="UP000578449"/>
    </source>
</evidence>
<comment type="caution">
    <text evidence="2">The sequence shown here is derived from an EMBL/GenBank/DDBJ whole genome shotgun (WGS) entry which is preliminary data.</text>
</comment>